<evidence type="ECO:0000313" key="4">
    <source>
        <dbReference type="Proteomes" id="UP000033710"/>
    </source>
</evidence>
<dbReference type="PANTHER" id="PTHR43130:SF15">
    <property type="entry name" value="THIJ_PFPI FAMILY PROTEIN (AFU_ORTHOLOGUE AFUA_5G14240)"/>
    <property type="match status" value="1"/>
</dbReference>
<protein>
    <recommendedName>
        <fullName evidence="2">DJ-1/PfpI domain-containing protein</fullName>
    </recommendedName>
</protein>
<dbReference type="Pfam" id="PF01965">
    <property type="entry name" value="DJ-1_PfpI"/>
    <property type="match status" value="1"/>
</dbReference>
<dbReference type="VEuPathDB" id="FungiDB:SPSK_07786"/>
<dbReference type="SUPFAM" id="SSF52317">
    <property type="entry name" value="Class I glutamine amidotransferase-like"/>
    <property type="match status" value="1"/>
</dbReference>
<organism evidence="3 4">
    <name type="scientific">Sporothrix schenckii 1099-18</name>
    <dbReference type="NCBI Taxonomy" id="1397361"/>
    <lineage>
        <taxon>Eukaryota</taxon>
        <taxon>Fungi</taxon>
        <taxon>Dikarya</taxon>
        <taxon>Ascomycota</taxon>
        <taxon>Pezizomycotina</taxon>
        <taxon>Sordariomycetes</taxon>
        <taxon>Sordariomycetidae</taxon>
        <taxon>Ophiostomatales</taxon>
        <taxon>Ophiostomataceae</taxon>
        <taxon>Sporothrix</taxon>
    </lineage>
</organism>
<dbReference type="OrthoDB" id="543156at2759"/>
<dbReference type="RefSeq" id="XP_016590797.1">
    <property type="nucleotide sequence ID" value="XM_016734442.1"/>
</dbReference>
<dbReference type="Gene3D" id="3.40.50.880">
    <property type="match status" value="1"/>
</dbReference>
<feature type="signal peptide" evidence="1">
    <location>
        <begin position="1"/>
        <end position="27"/>
    </location>
</feature>
<accession>A0A0F2MIX2</accession>
<dbReference type="AlphaFoldDB" id="A0A0F2MIX2"/>
<dbReference type="InterPro" id="IPR052158">
    <property type="entry name" value="INH-QAR"/>
</dbReference>
<dbReference type="PANTHER" id="PTHR43130">
    <property type="entry name" value="ARAC-FAMILY TRANSCRIPTIONAL REGULATOR"/>
    <property type="match status" value="1"/>
</dbReference>
<reference evidence="3 4" key="2">
    <citation type="journal article" date="2015" name="Eukaryot. Cell">
        <title>Asexual propagation of a virulent clone complex in a human and feline outbreak of sporotrichosis.</title>
        <authorList>
            <person name="Teixeira Mde M."/>
            <person name="Rodrigues A.M."/>
            <person name="Tsui C.K."/>
            <person name="de Almeida L.G."/>
            <person name="Van Diepeningen A.D."/>
            <person name="van den Ende B.G."/>
            <person name="Fernandes G.F."/>
            <person name="Kano R."/>
            <person name="Hamelin R.C."/>
            <person name="Lopes-Bezerra L.M."/>
            <person name="Vasconcelos A.T."/>
            <person name="de Hoog S."/>
            <person name="de Camargo Z.P."/>
            <person name="Felipe M.S."/>
        </authorList>
    </citation>
    <scope>NUCLEOTIDE SEQUENCE [LARGE SCALE GENOMIC DNA]</scope>
    <source>
        <strain evidence="3 4">1099-18</strain>
    </source>
</reference>
<dbReference type="InterPro" id="IPR029062">
    <property type="entry name" value="Class_I_gatase-like"/>
</dbReference>
<dbReference type="Proteomes" id="UP000033710">
    <property type="component" value="Unassembled WGS sequence"/>
</dbReference>
<keyword evidence="1" id="KW-0732">Signal</keyword>
<evidence type="ECO:0000259" key="2">
    <source>
        <dbReference type="Pfam" id="PF01965"/>
    </source>
</evidence>
<comment type="caution">
    <text evidence="3">The sequence shown here is derived from an EMBL/GenBank/DDBJ whole genome shotgun (WGS) entry which is preliminary data.</text>
</comment>
<sequence length="302" mass="32928">MKTFCRSLHGLALGTLLIAGQLVTVQGQTEAQKANANRTLSVGYVSCAKYTDAFRYGQVLILYEQILFPGFEPLDVFGPLEMIFSMSYYMNMTLATIAETVGPVSARPPLHYMAPNEPPMDLSYMINPQVVATHTFETAPELDILLVPGGTGNVALEQKNDTKVEDFVRERYPELEYLLSVCTGAITLARSGVLEGRRATSNKGAWAQTATHGKNVTWVPSARWVVDGNVWTSSGVAAGMDMAYAFLRELYGDSPLNTLMSNVEYAPHTDASWDPFSVVHNVPGANKTRSLVDCVGPAGFTE</sequence>
<reference evidence="3 4" key="1">
    <citation type="journal article" date="2014" name="BMC Genomics">
        <title>Comparative genomics of the major fungal agents of human and animal Sporotrichosis: Sporothrix schenckii and Sporothrix brasiliensis.</title>
        <authorList>
            <person name="Teixeira M.M."/>
            <person name="de Almeida L.G."/>
            <person name="Kubitschek-Barreira P."/>
            <person name="Alves F.L."/>
            <person name="Kioshima E.S."/>
            <person name="Abadio A.K."/>
            <person name="Fernandes L."/>
            <person name="Derengowski L.S."/>
            <person name="Ferreira K.S."/>
            <person name="Souza R.C."/>
            <person name="Ruiz J.C."/>
            <person name="de Andrade N.C."/>
            <person name="Paes H.C."/>
            <person name="Nicola A.M."/>
            <person name="Albuquerque P."/>
            <person name="Gerber A.L."/>
            <person name="Martins V.P."/>
            <person name="Peconick L.D."/>
            <person name="Neto A.V."/>
            <person name="Chaucanez C.B."/>
            <person name="Silva P.A."/>
            <person name="Cunha O.L."/>
            <person name="de Oliveira F.F."/>
            <person name="dos Santos T.C."/>
            <person name="Barros A.L."/>
            <person name="Soares M.A."/>
            <person name="de Oliveira L.M."/>
            <person name="Marini M.M."/>
            <person name="Villalobos-Duno H."/>
            <person name="Cunha M.M."/>
            <person name="de Hoog S."/>
            <person name="da Silveira J.F."/>
            <person name="Henrissat B."/>
            <person name="Nino-Vega G.A."/>
            <person name="Cisalpino P.S."/>
            <person name="Mora-Montes H.M."/>
            <person name="Almeida S.R."/>
            <person name="Stajich J.E."/>
            <person name="Lopes-Bezerra L.M."/>
            <person name="Vasconcelos A.T."/>
            <person name="Felipe M.S."/>
        </authorList>
    </citation>
    <scope>NUCLEOTIDE SEQUENCE [LARGE SCALE GENOMIC DNA]</scope>
    <source>
        <strain evidence="3 4">1099-18</strain>
    </source>
</reference>
<gene>
    <name evidence="3" type="ORF">SPSK_07786</name>
</gene>
<evidence type="ECO:0000256" key="1">
    <source>
        <dbReference type="SAM" id="SignalP"/>
    </source>
</evidence>
<proteinExistence type="predicted"/>
<feature type="chain" id="PRO_5002455111" description="DJ-1/PfpI domain-containing protein" evidence="1">
    <location>
        <begin position="28"/>
        <end position="302"/>
    </location>
</feature>
<name>A0A0F2MIX2_SPOSC</name>
<dbReference type="CDD" id="cd03139">
    <property type="entry name" value="GATase1_PfpI_2"/>
    <property type="match status" value="1"/>
</dbReference>
<dbReference type="GeneID" id="27669719"/>
<dbReference type="InterPro" id="IPR002818">
    <property type="entry name" value="DJ-1/PfpI"/>
</dbReference>
<evidence type="ECO:0000313" key="3">
    <source>
        <dbReference type="EMBL" id="KJR88121.1"/>
    </source>
</evidence>
<feature type="domain" description="DJ-1/PfpI" evidence="2">
    <location>
        <begin position="129"/>
        <end position="248"/>
    </location>
</feature>
<dbReference type="KEGG" id="ssck:SPSK_07786"/>
<dbReference type="EMBL" id="AXCR01000004">
    <property type="protein sequence ID" value="KJR88121.1"/>
    <property type="molecule type" value="Genomic_DNA"/>
</dbReference>